<evidence type="ECO:0000259" key="2">
    <source>
        <dbReference type="Pfam" id="PF03983"/>
    </source>
</evidence>
<keyword evidence="1" id="KW-0732">Signal</keyword>
<dbReference type="GO" id="GO:0008092">
    <property type="term" value="F:cytoskeletal protein binding"/>
    <property type="evidence" value="ECO:0007669"/>
    <property type="project" value="InterPro"/>
</dbReference>
<dbReference type="GO" id="GO:0043130">
    <property type="term" value="F:ubiquitin binding"/>
    <property type="evidence" value="ECO:0007669"/>
    <property type="project" value="InterPro"/>
</dbReference>
<sequence>MRGCFLLIVVLSLLCGGDMVCADAFSPIIRSLPPKLKEALPSPQPIGVDDAGPKLVGIRRWKNASGEFSTLASLEGIEAGKIQLKKEDGQLISIDARQLHEEDQRFLRETWSLSPTDKIHLGVIAPDELTEMADGCHRAGDALALYEAFLEAPNLEDALRPQLQLRIVDLKQAAELQQVKLNSRWVSTGEWNQARQRQIRMLSDAERTHNPQQSQEFKTAIERAAREVPENVHPSFLLGVYHIQVSRLPKYAIIELNRCERSLLARQQSLAPFEKANLVAVNHNLSVAHLRSGNVATAIACMTRLREYGVVPVETVQNIRRMIWLADTAEQKGMARGTGVLSTRQRGQLLDIIAEAPTSSQNYQRSWKLMSYVESVPSDDWRDSERWEMAPSSLLSFEDDWCLACYGAGKVSCPVTGCSGGTVRSYTRTVTQTANGPIIHDTPTRAPCKNCRGTGGVDCPMCINGKFR</sequence>
<evidence type="ECO:0000256" key="1">
    <source>
        <dbReference type="SAM" id="SignalP"/>
    </source>
</evidence>
<feature type="domain" description="SLA1 homology" evidence="2">
    <location>
        <begin position="52"/>
        <end position="110"/>
    </location>
</feature>
<dbReference type="GO" id="GO:0042802">
    <property type="term" value="F:identical protein binding"/>
    <property type="evidence" value="ECO:0007669"/>
    <property type="project" value="InterPro"/>
</dbReference>
<evidence type="ECO:0000313" key="3">
    <source>
        <dbReference type="EMBL" id="MCC9627226.1"/>
    </source>
</evidence>
<dbReference type="AlphaFoldDB" id="A0A9X1MIK2"/>
<dbReference type="EMBL" id="JAJKFT010000002">
    <property type="protein sequence ID" value="MCC9627226.1"/>
    <property type="molecule type" value="Genomic_DNA"/>
</dbReference>
<dbReference type="Proteomes" id="UP001139103">
    <property type="component" value="Unassembled WGS sequence"/>
</dbReference>
<dbReference type="InterPro" id="IPR007131">
    <property type="entry name" value="SHD1"/>
</dbReference>
<dbReference type="Pfam" id="PF03983">
    <property type="entry name" value="SHD1"/>
    <property type="match status" value="1"/>
</dbReference>
<reference evidence="3" key="1">
    <citation type="submission" date="2021-11" db="EMBL/GenBank/DDBJ databases">
        <title>Genome sequence.</title>
        <authorList>
            <person name="Sun Q."/>
        </authorList>
    </citation>
    <scope>NUCLEOTIDE SEQUENCE</scope>
    <source>
        <strain evidence="3">JC732</strain>
    </source>
</reference>
<keyword evidence="4" id="KW-1185">Reference proteome</keyword>
<feature type="chain" id="PRO_5040937458" description="SLA1 homology domain-containing protein" evidence="1">
    <location>
        <begin position="23"/>
        <end position="468"/>
    </location>
</feature>
<organism evidence="3 4">
    <name type="scientific">Blastopirellula sediminis</name>
    <dbReference type="NCBI Taxonomy" id="2894196"/>
    <lineage>
        <taxon>Bacteria</taxon>
        <taxon>Pseudomonadati</taxon>
        <taxon>Planctomycetota</taxon>
        <taxon>Planctomycetia</taxon>
        <taxon>Pirellulales</taxon>
        <taxon>Pirellulaceae</taxon>
        <taxon>Blastopirellula</taxon>
    </lineage>
</organism>
<protein>
    <recommendedName>
        <fullName evidence="2">SLA1 homology domain-containing protein</fullName>
    </recommendedName>
</protein>
<gene>
    <name evidence="3" type="ORF">LOC68_02285</name>
</gene>
<accession>A0A9X1MIK2</accession>
<name>A0A9X1MIK2_9BACT</name>
<evidence type="ECO:0000313" key="4">
    <source>
        <dbReference type="Proteomes" id="UP001139103"/>
    </source>
</evidence>
<feature type="signal peptide" evidence="1">
    <location>
        <begin position="1"/>
        <end position="22"/>
    </location>
</feature>
<proteinExistence type="predicted"/>
<dbReference type="GO" id="GO:0030674">
    <property type="term" value="F:protein-macromolecule adaptor activity"/>
    <property type="evidence" value="ECO:0007669"/>
    <property type="project" value="InterPro"/>
</dbReference>
<comment type="caution">
    <text evidence="3">The sequence shown here is derived from an EMBL/GenBank/DDBJ whole genome shotgun (WGS) entry which is preliminary data.</text>
</comment>
<dbReference type="RefSeq" id="WP_230215201.1">
    <property type="nucleotide sequence ID" value="NZ_JAJKFT010000002.1"/>
</dbReference>
<dbReference type="Gene3D" id="2.30.30.700">
    <property type="entry name" value="SLA1 homology domain 1"/>
    <property type="match status" value="1"/>
</dbReference>